<dbReference type="HOGENOM" id="CLU_009583_8_1_5"/>
<dbReference type="PANTHER" id="PTHR12526:SF638">
    <property type="entry name" value="SPORE COAT PROTEIN SA"/>
    <property type="match status" value="1"/>
</dbReference>
<keyword evidence="4" id="KW-1185">Reference proteome</keyword>
<dbReference type="Pfam" id="PF13477">
    <property type="entry name" value="Glyco_trans_4_2"/>
    <property type="match status" value="1"/>
</dbReference>
<dbReference type="EMBL" id="AGWX01000004">
    <property type="protein sequence ID" value="EKS36401.1"/>
    <property type="molecule type" value="Genomic_DNA"/>
</dbReference>
<dbReference type="eggNOG" id="COG0438">
    <property type="taxonomic scope" value="Bacteria"/>
</dbReference>
<protein>
    <recommendedName>
        <fullName evidence="5">Glycosyltransferase subfamily 4-like N-terminal domain-containing protein</fullName>
    </recommendedName>
</protein>
<dbReference type="GO" id="GO:0016757">
    <property type="term" value="F:glycosyltransferase activity"/>
    <property type="evidence" value="ECO:0007669"/>
    <property type="project" value="InterPro"/>
</dbReference>
<dbReference type="AlphaFoldDB" id="K8P4I6"/>
<dbReference type="Gene3D" id="3.40.50.2000">
    <property type="entry name" value="Glycogen Phosphorylase B"/>
    <property type="match status" value="2"/>
</dbReference>
<feature type="domain" description="Glycosyltransferase subfamily 4-like N-terminal" evidence="2">
    <location>
        <begin position="10"/>
        <end position="150"/>
    </location>
</feature>
<dbReference type="Proteomes" id="UP000001096">
    <property type="component" value="Unassembled WGS sequence"/>
</dbReference>
<dbReference type="PANTHER" id="PTHR12526">
    <property type="entry name" value="GLYCOSYLTRANSFERASE"/>
    <property type="match status" value="1"/>
</dbReference>
<name>K8P4I6_9BRAD</name>
<evidence type="ECO:0008006" key="5">
    <source>
        <dbReference type="Google" id="ProtNLM"/>
    </source>
</evidence>
<organism evidence="3 4">
    <name type="scientific">Afipia broomeae ATCC 49717</name>
    <dbReference type="NCBI Taxonomy" id="883078"/>
    <lineage>
        <taxon>Bacteria</taxon>
        <taxon>Pseudomonadati</taxon>
        <taxon>Pseudomonadota</taxon>
        <taxon>Alphaproteobacteria</taxon>
        <taxon>Hyphomicrobiales</taxon>
        <taxon>Nitrobacteraceae</taxon>
        <taxon>Afipia</taxon>
    </lineage>
</organism>
<dbReference type="InterPro" id="IPR028098">
    <property type="entry name" value="Glyco_trans_4-like_N"/>
</dbReference>
<evidence type="ECO:0000259" key="1">
    <source>
        <dbReference type="Pfam" id="PF00534"/>
    </source>
</evidence>
<gene>
    <name evidence="3" type="ORF">HMPREF9695_02819</name>
</gene>
<dbReference type="SUPFAM" id="SSF53756">
    <property type="entry name" value="UDP-Glycosyltransferase/glycogen phosphorylase"/>
    <property type="match status" value="1"/>
</dbReference>
<dbReference type="Pfam" id="PF00534">
    <property type="entry name" value="Glycos_transf_1"/>
    <property type="match status" value="1"/>
</dbReference>
<sequence length="381" mass="40663">MTASSLSSLKLLYVVTEDKAFLSHRLPMARAAREAGFDVHVATSVGPAAGAIRAEGFTIHPMPLRRGGLSPLGAISTIQALRKIKRELAPAIVHHVGMQICVLGGISSLGMTTPQINAMTGLGYAFTSTTAQALLLRIVIAVALRFLLNRDHAVFLVQNPDDRTALETIGIDHHRLARIPGSGVDTDKLTPLPEPDGPITVGFAGRLLTSKGIRALVAAHRILRTQGMDIRLLIAGTPDPANPDSVTLEEAQQWNSEPGIKWLGQVSDIASLWRDSHIAALPSHREGLPKSLLEAAACGRPMVATDAPGCREIVIHEKTGLLVPIEDPQALAKAIGELAASQELRTRYGASARQLVVDEMSAQAIGAATVALYEEQLQRIR</sequence>
<dbReference type="RefSeq" id="WP_006021522.1">
    <property type="nucleotide sequence ID" value="NZ_KB375283.1"/>
</dbReference>
<proteinExistence type="predicted"/>
<feature type="domain" description="Glycosyl transferase family 1" evidence="1">
    <location>
        <begin position="192"/>
        <end position="354"/>
    </location>
</feature>
<dbReference type="PATRIC" id="fig|883078.3.peg.2912"/>
<accession>K8P4I6</accession>
<evidence type="ECO:0000259" key="2">
    <source>
        <dbReference type="Pfam" id="PF13477"/>
    </source>
</evidence>
<evidence type="ECO:0000313" key="3">
    <source>
        <dbReference type="EMBL" id="EKS36401.1"/>
    </source>
</evidence>
<reference evidence="3 4" key="1">
    <citation type="submission" date="2012-04" db="EMBL/GenBank/DDBJ databases">
        <title>The Genome Sequence of Afipia broomeae ATCC 49717.</title>
        <authorList>
            <consortium name="The Broad Institute Genome Sequencing Platform"/>
            <person name="Earl A."/>
            <person name="Ward D."/>
            <person name="Feldgarden M."/>
            <person name="Gevers D."/>
            <person name="Huys G."/>
            <person name="Walker B."/>
            <person name="Young S.K."/>
            <person name="Zeng Q."/>
            <person name="Gargeya S."/>
            <person name="Fitzgerald M."/>
            <person name="Haas B."/>
            <person name="Abouelleil A."/>
            <person name="Alvarado L."/>
            <person name="Arachchi H.M."/>
            <person name="Berlin A."/>
            <person name="Chapman S.B."/>
            <person name="Goldberg J."/>
            <person name="Griggs A."/>
            <person name="Gujja S."/>
            <person name="Hansen M."/>
            <person name="Howarth C."/>
            <person name="Imamovic A."/>
            <person name="Larimer J."/>
            <person name="McCowen C."/>
            <person name="Montmayeur A."/>
            <person name="Murphy C."/>
            <person name="Neiman D."/>
            <person name="Pearson M."/>
            <person name="Priest M."/>
            <person name="Roberts A."/>
            <person name="Saif S."/>
            <person name="Shea T."/>
            <person name="Sisk P."/>
            <person name="Sykes S."/>
            <person name="Wortman J."/>
            <person name="Nusbaum C."/>
            <person name="Birren B."/>
        </authorList>
    </citation>
    <scope>NUCLEOTIDE SEQUENCE [LARGE SCALE GENOMIC DNA]</scope>
    <source>
        <strain evidence="3 4">ATCC 49717</strain>
    </source>
</reference>
<comment type="caution">
    <text evidence="3">The sequence shown here is derived from an EMBL/GenBank/DDBJ whole genome shotgun (WGS) entry which is preliminary data.</text>
</comment>
<dbReference type="CDD" id="cd03808">
    <property type="entry name" value="GT4_CapM-like"/>
    <property type="match status" value="1"/>
</dbReference>
<dbReference type="InterPro" id="IPR001296">
    <property type="entry name" value="Glyco_trans_1"/>
</dbReference>
<evidence type="ECO:0000313" key="4">
    <source>
        <dbReference type="Proteomes" id="UP000001096"/>
    </source>
</evidence>